<keyword evidence="9" id="KW-1185">Reference proteome</keyword>
<dbReference type="PANTHER" id="PTHR43297">
    <property type="entry name" value="OLIGOPEPTIDE TRANSPORT ATP-BINDING PROTEIN APPD"/>
    <property type="match status" value="1"/>
</dbReference>
<dbReference type="PANTHER" id="PTHR43297:SF2">
    <property type="entry name" value="DIPEPTIDE TRANSPORT ATP-BINDING PROTEIN DPPD"/>
    <property type="match status" value="1"/>
</dbReference>
<organism evidence="8 9">
    <name type="scientific">Tigheibacillus halophilus</name>
    <dbReference type="NCBI Taxonomy" id="361280"/>
    <lineage>
        <taxon>Bacteria</taxon>
        <taxon>Bacillati</taxon>
        <taxon>Bacillota</taxon>
        <taxon>Bacilli</taxon>
        <taxon>Bacillales</taxon>
        <taxon>Bacillaceae</taxon>
        <taxon>Tigheibacillus</taxon>
    </lineage>
</organism>
<evidence type="ECO:0000313" key="8">
    <source>
        <dbReference type="EMBL" id="MDY0394016.1"/>
    </source>
</evidence>
<dbReference type="InterPro" id="IPR027417">
    <property type="entry name" value="P-loop_NTPase"/>
</dbReference>
<evidence type="ECO:0000256" key="3">
    <source>
        <dbReference type="ARBA" id="ARBA00022448"/>
    </source>
</evidence>
<keyword evidence="8" id="KW-0547">Nucleotide-binding</keyword>
<accession>A0ABU5C578</accession>
<proteinExistence type="inferred from homology"/>
<comment type="subcellular location">
    <subcellularLocation>
        <location evidence="1">Membrane</location>
    </subcellularLocation>
</comment>
<keyword evidence="5" id="KW-0472">Membrane</keyword>
<dbReference type="Proteomes" id="UP001281447">
    <property type="component" value="Unassembled WGS sequence"/>
</dbReference>
<dbReference type="SUPFAM" id="SSF52540">
    <property type="entry name" value="P-loop containing nucleoside triphosphate hydrolases"/>
    <property type="match status" value="1"/>
</dbReference>
<comment type="caution">
    <text evidence="8">The sequence shown here is derived from an EMBL/GenBank/DDBJ whole genome shotgun (WGS) entry which is preliminary data.</text>
</comment>
<dbReference type="InterPro" id="IPR003439">
    <property type="entry name" value="ABC_transporter-like_ATP-bd"/>
</dbReference>
<dbReference type="EMBL" id="JAWDIP010000003">
    <property type="protein sequence ID" value="MDY0394016.1"/>
    <property type="molecule type" value="Genomic_DNA"/>
</dbReference>
<feature type="region of interest" description="Disordered" evidence="6">
    <location>
        <begin position="99"/>
        <end position="122"/>
    </location>
</feature>
<evidence type="ECO:0000256" key="6">
    <source>
        <dbReference type="SAM" id="MobiDB-lite"/>
    </source>
</evidence>
<comment type="similarity">
    <text evidence="2">Belongs to the ABC transporter superfamily.</text>
</comment>
<evidence type="ECO:0000259" key="7">
    <source>
        <dbReference type="Pfam" id="PF00005"/>
    </source>
</evidence>
<dbReference type="Gene3D" id="3.40.50.300">
    <property type="entry name" value="P-loop containing nucleotide triphosphate hydrolases"/>
    <property type="match status" value="1"/>
</dbReference>
<name>A0ABU5C578_9BACI</name>
<reference evidence="8 9" key="1">
    <citation type="submission" date="2023-10" db="EMBL/GenBank/DDBJ databases">
        <title>Virgibacillus halophilus 5B73C genome.</title>
        <authorList>
            <person name="Miliotis G."/>
            <person name="Sengupta P."/>
            <person name="Hameed A."/>
            <person name="Chuvochina M."/>
            <person name="Mcdonagh F."/>
            <person name="Simpson A.C."/>
            <person name="Singh N.K."/>
            <person name="Rekha P.D."/>
            <person name="Raman K."/>
            <person name="Hugenholtz P."/>
            <person name="Venkateswaran K."/>
        </authorList>
    </citation>
    <scope>NUCLEOTIDE SEQUENCE [LARGE SCALE GENOMIC DNA]</scope>
    <source>
        <strain evidence="8 9">5B73C</strain>
    </source>
</reference>
<dbReference type="InterPro" id="IPR050388">
    <property type="entry name" value="ABC_Ni/Peptide_Import"/>
</dbReference>
<evidence type="ECO:0000256" key="1">
    <source>
        <dbReference type="ARBA" id="ARBA00004370"/>
    </source>
</evidence>
<evidence type="ECO:0000313" key="9">
    <source>
        <dbReference type="Proteomes" id="UP001281447"/>
    </source>
</evidence>
<feature type="domain" description="ABC transporter" evidence="7">
    <location>
        <begin position="26"/>
        <end position="84"/>
    </location>
</feature>
<sequence>MATPLLEVRNLCTHFFSKAGVVKAVDGVNFKIDAGQTLGIVGESGSGKSITAMSIMGLIPSPPGKIVDGEILFKGENLLHKKRKRNAQNTWKRNFHGISGSNDLFKPRIYGGKTDGGNDHDP</sequence>
<keyword evidence="4" id="KW-1003">Cell membrane</keyword>
<keyword evidence="3" id="KW-0813">Transport</keyword>
<evidence type="ECO:0000256" key="5">
    <source>
        <dbReference type="ARBA" id="ARBA00023136"/>
    </source>
</evidence>
<evidence type="ECO:0000256" key="2">
    <source>
        <dbReference type="ARBA" id="ARBA00005417"/>
    </source>
</evidence>
<dbReference type="GO" id="GO:0005524">
    <property type="term" value="F:ATP binding"/>
    <property type="evidence" value="ECO:0007669"/>
    <property type="project" value="UniProtKB-KW"/>
</dbReference>
<protein>
    <submittedName>
        <fullName evidence="8">ATP-binding cassette domain-containing protein</fullName>
    </submittedName>
</protein>
<dbReference type="Pfam" id="PF00005">
    <property type="entry name" value="ABC_tran"/>
    <property type="match status" value="1"/>
</dbReference>
<keyword evidence="8" id="KW-0067">ATP-binding</keyword>
<gene>
    <name evidence="8" type="ORF">RWE15_05425</name>
</gene>
<evidence type="ECO:0000256" key="4">
    <source>
        <dbReference type="ARBA" id="ARBA00022475"/>
    </source>
</evidence>